<accession>F2NCM9</accession>
<evidence type="ECO:0000313" key="1">
    <source>
        <dbReference type="EMBL" id="AEB09163.1"/>
    </source>
</evidence>
<organism evidence="1 2">
    <name type="scientific">Desulfobacca acetoxidans (strain ATCC 700848 / DSM 11109 / ASRB2)</name>
    <dbReference type="NCBI Taxonomy" id="880072"/>
    <lineage>
        <taxon>Bacteria</taxon>
        <taxon>Pseudomonadati</taxon>
        <taxon>Thermodesulfobacteriota</taxon>
        <taxon>Desulfobaccia</taxon>
        <taxon>Desulfobaccales</taxon>
        <taxon>Desulfobaccaceae</taxon>
        <taxon>Desulfobacca</taxon>
    </lineage>
</organism>
<dbReference type="STRING" id="880072.Desac_1306"/>
<reference evidence="1 2" key="1">
    <citation type="journal article" date="2011" name="Stand. Genomic Sci.">
        <title>Complete genome sequence of the acetate-degrading sulfate reducer Desulfobacca acetoxidans type strain (ASRB2).</title>
        <authorList>
            <person name="Goker M."/>
            <person name="Teshima H."/>
            <person name="Lapidus A."/>
            <person name="Nolan M."/>
            <person name="Lucas S."/>
            <person name="Hammon N."/>
            <person name="Deshpande S."/>
            <person name="Cheng J.F."/>
            <person name="Tapia R."/>
            <person name="Han C."/>
            <person name="Goodwin L."/>
            <person name="Pitluck S."/>
            <person name="Huntemann M."/>
            <person name="Liolios K."/>
            <person name="Ivanova N."/>
            <person name="Pagani I."/>
            <person name="Mavromatis K."/>
            <person name="Ovchinikova G."/>
            <person name="Pati A."/>
            <person name="Chen A."/>
            <person name="Palaniappan K."/>
            <person name="Land M."/>
            <person name="Hauser L."/>
            <person name="Brambilla E.M."/>
            <person name="Rohde M."/>
            <person name="Spring S."/>
            <person name="Detter J.C."/>
            <person name="Woyke T."/>
            <person name="Bristow J."/>
            <person name="Eisen J.A."/>
            <person name="Markowitz V."/>
            <person name="Hugenholtz P."/>
            <person name="Kyrpides N.C."/>
            <person name="Klenk H.P."/>
        </authorList>
    </citation>
    <scope>NUCLEOTIDE SEQUENCE [LARGE SCALE GENOMIC DNA]</scope>
    <source>
        <strain evidence="2">ATCC 700848 / DSM 11109 / ASRB2</strain>
    </source>
</reference>
<dbReference type="KEGG" id="dao:Desac_1306"/>
<dbReference type="Proteomes" id="UP000000483">
    <property type="component" value="Chromosome"/>
</dbReference>
<dbReference type="EMBL" id="CP002629">
    <property type="protein sequence ID" value="AEB09163.1"/>
    <property type="molecule type" value="Genomic_DNA"/>
</dbReference>
<keyword evidence="2" id="KW-1185">Reference proteome</keyword>
<proteinExistence type="predicted"/>
<dbReference type="HOGENOM" id="CLU_2600306_0_0_7"/>
<protein>
    <submittedName>
        <fullName evidence="1">Uncharacterized protein</fullName>
    </submittedName>
</protein>
<name>F2NCM9_DESAR</name>
<sequence>MEVQEYQKRLAAAVNLLGEDAGRRYMEQRLRELRRDIEHRLRQEVKRRLGDLSCPLPVAFQIEIGPQGVQVRLGRRSKP</sequence>
<dbReference type="AlphaFoldDB" id="F2NCM9"/>
<dbReference type="RefSeq" id="WP_013706275.1">
    <property type="nucleotide sequence ID" value="NC_015388.1"/>
</dbReference>
<evidence type="ECO:0000313" key="2">
    <source>
        <dbReference type="Proteomes" id="UP000000483"/>
    </source>
</evidence>
<reference evidence="2" key="2">
    <citation type="submission" date="2011-03" db="EMBL/GenBank/DDBJ databases">
        <title>The complete genome of Desulfobacca acetoxidans DSM 11109.</title>
        <authorList>
            <consortium name="US DOE Joint Genome Institute (JGI-PGF)"/>
            <person name="Lucas S."/>
            <person name="Copeland A."/>
            <person name="Lapidus A."/>
            <person name="Bruce D."/>
            <person name="Goodwin L."/>
            <person name="Pitluck S."/>
            <person name="Peters L."/>
            <person name="Kyrpides N."/>
            <person name="Mavromatis K."/>
            <person name="Ivanova N."/>
            <person name="Ovchinnikova G."/>
            <person name="Teshima H."/>
            <person name="Detter J.C."/>
            <person name="Han C."/>
            <person name="Land M."/>
            <person name="Hauser L."/>
            <person name="Markowitz V."/>
            <person name="Cheng J.-F."/>
            <person name="Hugenholtz P."/>
            <person name="Woyke T."/>
            <person name="Wu D."/>
            <person name="Spring S."/>
            <person name="Schueler E."/>
            <person name="Brambilla E."/>
            <person name="Klenk H.-P."/>
            <person name="Eisen J.A."/>
        </authorList>
    </citation>
    <scope>NUCLEOTIDE SEQUENCE [LARGE SCALE GENOMIC DNA]</scope>
    <source>
        <strain evidence="2">ATCC 700848 / DSM 11109 / ASRB2</strain>
    </source>
</reference>
<gene>
    <name evidence="1" type="ordered locus">Desac_1306</name>
</gene>